<proteinExistence type="predicted"/>
<reference evidence="1 2" key="1">
    <citation type="submission" date="2019-03" db="EMBL/GenBank/DDBJ databases">
        <title>Genomic Encyclopedia of Type Strains, Phase IV (KMG-IV): sequencing the most valuable type-strain genomes for metagenomic binning, comparative biology and taxonomic classification.</title>
        <authorList>
            <person name="Goeker M."/>
        </authorList>
    </citation>
    <scope>NUCLEOTIDE SEQUENCE [LARGE SCALE GENOMIC DNA]</scope>
    <source>
        <strain evidence="1 2">DSM 24766</strain>
    </source>
</reference>
<dbReference type="Gene3D" id="1.10.10.10">
    <property type="entry name" value="Winged helix-like DNA-binding domain superfamily/Winged helix DNA-binding domain"/>
    <property type="match status" value="1"/>
</dbReference>
<dbReference type="RefSeq" id="WP_165910219.1">
    <property type="nucleotide sequence ID" value="NZ_SLXU01000027.1"/>
</dbReference>
<dbReference type="AlphaFoldDB" id="A0A4R2R766"/>
<dbReference type="Proteomes" id="UP000295050">
    <property type="component" value="Unassembled WGS sequence"/>
</dbReference>
<accession>A0A4R2R766</accession>
<dbReference type="InterPro" id="IPR036390">
    <property type="entry name" value="WH_DNA-bd_sf"/>
</dbReference>
<gene>
    <name evidence="1" type="ORF">EV663_12715</name>
</gene>
<dbReference type="InterPro" id="IPR036388">
    <property type="entry name" value="WH-like_DNA-bd_sf"/>
</dbReference>
<dbReference type="Pfam" id="PF13730">
    <property type="entry name" value="HTH_36"/>
    <property type="match status" value="1"/>
</dbReference>
<protein>
    <submittedName>
        <fullName evidence="1">Helix-turn-helix protein</fullName>
    </submittedName>
</protein>
<keyword evidence="2" id="KW-1185">Reference proteome</keyword>
<evidence type="ECO:0000313" key="2">
    <source>
        <dbReference type="Proteomes" id="UP000295050"/>
    </source>
</evidence>
<organism evidence="1 2">
    <name type="scientific">Rhodovulum bhavnagarense</name>
    <dbReference type="NCBI Taxonomy" id="992286"/>
    <lineage>
        <taxon>Bacteria</taxon>
        <taxon>Pseudomonadati</taxon>
        <taxon>Pseudomonadota</taxon>
        <taxon>Alphaproteobacteria</taxon>
        <taxon>Rhodobacterales</taxon>
        <taxon>Paracoccaceae</taxon>
        <taxon>Rhodovulum</taxon>
    </lineage>
</organism>
<comment type="caution">
    <text evidence="1">The sequence shown here is derived from an EMBL/GenBank/DDBJ whole genome shotgun (WGS) entry which is preliminary data.</text>
</comment>
<dbReference type="SUPFAM" id="SSF46785">
    <property type="entry name" value="Winged helix' DNA-binding domain"/>
    <property type="match status" value="1"/>
</dbReference>
<dbReference type="EMBL" id="SLXU01000027">
    <property type="protein sequence ID" value="TCP58433.1"/>
    <property type="molecule type" value="Genomic_DNA"/>
</dbReference>
<name>A0A4R2R766_9RHOB</name>
<sequence>MAYKTTTWALAQRDLKPATKLVLVHLANYQNKTTGQCNPSQKTLARDCGQTVSSINRHLSVLERRGLIERLRQFDARTGAARATQYRFPKAPC</sequence>
<evidence type="ECO:0000313" key="1">
    <source>
        <dbReference type="EMBL" id="TCP58433.1"/>
    </source>
</evidence>